<dbReference type="Proteomes" id="UP000095009">
    <property type="component" value="Unassembled WGS sequence"/>
</dbReference>
<dbReference type="AlphaFoldDB" id="A0A1E3PTD3"/>
<gene>
    <name evidence="1" type="ORF">NADFUDRAFT_39922</name>
</gene>
<proteinExistence type="predicted"/>
<protein>
    <submittedName>
        <fullName evidence="1">Uncharacterized protein</fullName>
    </submittedName>
</protein>
<name>A0A1E3PTD3_9ASCO</name>
<keyword evidence="2" id="KW-1185">Reference proteome</keyword>
<reference evidence="1 2" key="1">
    <citation type="journal article" date="2016" name="Proc. Natl. Acad. Sci. U.S.A.">
        <title>Comparative genomics of biotechnologically important yeasts.</title>
        <authorList>
            <person name="Riley R."/>
            <person name="Haridas S."/>
            <person name="Wolfe K.H."/>
            <person name="Lopes M.R."/>
            <person name="Hittinger C.T."/>
            <person name="Goeker M."/>
            <person name="Salamov A.A."/>
            <person name="Wisecaver J.H."/>
            <person name="Long T.M."/>
            <person name="Calvey C.H."/>
            <person name="Aerts A.L."/>
            <person name="Barry K.W."/>
            <person name="Choi C."/>
            <person name="Clum A."/>
            <person name="Coughlan A.Y."/>
            <person name="Deshpande S."/>
            <person name="Douglass A.P."/>
            <person name="Hanson S.J."/>
            <person name="Klenk H.-P."/>
            <person name="LaButti K.M."/>
            <person name="Lapidus A."/>
            <person name="Lindquist E.A."/>
            <person name="Lipzen A.M."/>
            <person name="Meier-Kolthoff J.P."/>
            <person name="Ohm R.A."/>
            <person name="Otillar R.P."/>
            <person name="Pangilinan J.L."/>
            <person name="Peng Y."/>
            <person name="Rokas A."/>
            <person name="Rosa C.A."/>
            <person name="Scheuner C."/>
            <person name="Sibirny A.A."/>
            <person name="Slot J.C."/>
            <person name="Stielow J.B."/>
            <person name="Sun H."/>
            <person name="Kurtzman C.P."/>
            <person name="Blackwell M."/>
            <person name="Grigoriev I.V."/>
            <person name="Jeffries T.W."/>
        </authorList>
    </citation>
    <scope>NUCLEOTIDE SEQUENCE [LARGE SCALE GENOMIC DNA]</scope>
    <source>
        <strain evidence="1 2">DSM 6958</strain>
    </source>
</reference>
<sequence>MALQDIQTKLNTTEKKPLKNNDICVNDVPKAATFKSVSEKKDGERTKLIHIDVAQQINTMKNFFQTAGARLSKPQPKDNLEAKPLLQPAKFDQPNIYPSTVKNSTRSLEQIEHENQRKRNALLNNLAMIGKTEAIDRILGGGNLNNLQLGKGSIEDETRHRLNFELEDPRKMNLNGKQPVQIPQLINTESHKKLENFQLPDVSQVSVSMMKKTSSSKETSKGLNAPSNIPMADIKLKPTELVRLERQINDKDMQIRASDTEISSLKGYIEALRLENQNLRDTNQLHEIHISQLDRLLAEKEITRQQELSMVNENSLNIDNDKPEMTNVASEELTQLYASLTSLGNECRTLRSQLTIMNSDNEYLKHEARTLEIQDHQHRNRILRELSKLRNNLYWMTTDNVSDQLLIVMRFIGGKSDFNEKQQDDRTMGEWHLLELTLKYELLRLSDKWKDLTFMVEYLKQELYQAQMGRQRIIHYLLTTHTATKLQVDTMERQLSIPYQASYDPRRRLRAAIWVVVATVRLRNTAVKTWRSQNTLERYRQDWVDNA</sequence>
<accession>A0A1E3PTD3</accession>
<evidence type="ECO:0000313" key="1">
    <source>
        <dbReference type="EMBL" id="ODQ68548.1"/>
    </source>
</evidence>
<evidence type="ECO:0000313" key="2">
    <source>
        <dbReference type="Proteomes" id="UP000095009"/>
    </source>
</evidence>
<organism evidence="1 2">
    <name type="scientific">Nadsonia fulvescens var. elongata DSM 6958</name>
    <dbReference type="NCBI Taxonomy" id="857566"/>
    <lineage>
        <taxon>Eukaryota</taxon>
        <taxon>Fungi</taxon>
        <taxon>Dikarya</taxon>
        <taxon>Ascomycota</taxon>
        <taxon>Saccharomycotina</taxon>
        <taxon>Dipodascomycetes</taxon>
        <taxon>Dipodascales</taxon>
        <taxon>Dipodascales incertae sedis</taxon>
        <taxon>Nadsonia</taxon>
    </lineage>
</organism>
<dbReference type="EMBL" id="KV454406">
    <property type="protein sequence ID" value="ODQ68548.1"/>
    <property type="molecule type" value="Genomic_DNA"/>
</dbReference>